<dbReference type="AlphaFoldDB" id="A0A7U7J5Y8"/>
<organism evidence="1 2">
    <name type="scientific">Candidatus Contendobacter odensis Run_B_J11</name>
    <dbReference type="NCBI Taxonomy" id="1400861"/>
    <lineage>
        <taxon>Bacteria</taxon>
        <taxon>Pseudomonadati</taxon>
        <taxon>Pseudomonadota</taxon>
        <taxon>Gammaproteobacteria</taxon>
        <taxon>Candidatus Competibacteraceae</taxon>
        <taxon>Candidatus Contendibacter</taxon>
    </lineage>
</organism>
<comment type="caution">
    <text evidence="1">The sequence shown here is derived from an EMBL/GenBank/DDBJ whole genome shotgun (WGS) entry which is preliminary data.</text>
</comment>
<sequence>MGGARVVVYAFVTTLDEGSADEVGATLLLPLGTVFHARMAGILAALDKIIALPATHISRYEDGLNSVCMLVAFWVCYLDGIEGS</sequence>
<dbReference type="Proteomes" id="UP000019184">
    <property type="component" value="Unassembled WGS sequence"/>
</dbReference>
<dbReference type="EMBL" id="CBTK010000299">
    <property type="protein sequence ID" value="CDH47409.1"/>
    <property type="molecule type" value="Genomic_DNA"/>
</dbReference>
<protein>
    <submittedName>
        <fullName evidence="1">Uncharacterized protein</fullName>
    </submittedName>
</protein>
<evidence type="ECO:0000313" key="2">
    <source>
        <dbReference type="Proteomes" id="UP000019184"/>
    </source>
</evidence>
<name>A0A7U7J5Y8_9GAMM</name>
<proteinExistence type="predicted"/>
<accession>A0A7U7J5Y8</accession>
<gene>
    <name evidence="1" type="ORF">BN874_800002</name>
</gene>
<reference evidence="1 2" key="1">
    <citation type="journal article" date="2014" name="ISME J.">
        <title>Candidatus Competibacter-lineage genomes retrieved from metagenomes reveal functional metabolic diversity.</title>
        <authorList>
            <person name="McIlroy S.J."/>
            <person name="Albertsen M."/>
            <person name="Andresen E.K."/>
            <person name="Saunders A.M."/>
            <person name="Kristiansen R."/>
            <person name="Stokholm-Bjerregaard M."/>
            <person name="Nielsen K.L."/>
            <person name="Nielsen P.H."/>
        </authorList>
    </citation>
    <scope>NUCLEOTIDE SEQUENCE [LARGE SCALE GENOMIC DNA]</scope>
    <source>
        <strain evidence="1 2">Run_B_J11</strain>
    </source>
</reference>
<evidence type="ECO:0000313" key="1">
    <source>
        <dbReference type="EMBL" id="CDH47409.1"/>
    </source>
</evidence>
<keyword evidence="2" id="KW-1185">Reference proteome</keyword>